<dbReference type="InterPro" id="IPR050104">
    <property type="entry name" value="FMN-dep_NADH:Q_OxRdtase_AzoR1"/>
</dbReference>
<feature type="domain" description="Flavodoxin-like fold" evidence="1">
    <location>
        <begin position="3"/>
        <end position="49"/>
    </location>
</feature>
<dbReference type="PANTHER" id="PTHR43741">
    <property type="entry name" value="FMN-DEPENDENT NADH-AZOREDUCTASE 1"/>
    <property type="match status" value="1"/>
</dbReference>
<evidence type="ECO:0000313" key="2">
    <source>
        <dbReference type="EMBL" id="MBB3125418.1"/>
    </source>
</evidence>
<proteinExistence type="predicted"/>
<dbReference type="EMBL" id="JACHXJ010000001">
    <property type="protein sequence ID" value="MBB3125418.1"/>
    <property type="molecule type" value="Genomic_DNA"/>
</dbReference>
<protein>
    <submittedName>
        <fullName evidence="2">FMN-dependent NADH-azoreductase</fullName>
    </submittedName>
</protein>
<organism evidence="2 3">
    <name type="scientific">Paenibacillus rhizosphaerae</name>
    <dbReference type="NCBI Taxonomy" id="297318"/>
    <lineage>
        <taxon>Bacteria</taxon>
        <taxon>Bacillati</taxon>
        <taxon>Bacillota</taxon>
        <taxon>Bacilli</taxon>
        <taxon>Bacillales</taxon>
        <taxon>Paenibacillaceae</taxon>
        <taxon>Paenibacillus</taxon>
    </lineage>
</organism>
<dbReference type="AlphaFoldDB" id="A0A839TJ52"/>
<evidence type="ECO:0000313" key="3">
    <source>
        <dbReference type="Proteomes" id="UP000517523"/>
    </source>
</evidence>
<dbReference type="PANTHER" id="PTHR43741:SF4">
    <property type="entry name" value="FMN-DEPENDENT NADH:QUINONE OXIDOREDUCTASE"/>
    <property type="match status" value="1"/>
</dbReference>
<sequence>MAKVLMVKANDRPADQSVSVRMHDAFLHAYQDAHPDDQVEVLDLYQAEVVLLNARDGNYSIDDMAPYEMAITYMRNIVGLWGIRHPEGIVIEGHHQHSGDPLDIMDMGLRETTALAIRF</sequence>
<dbReference type="InterPro" id="IPR029039">
    <property type="entry name" value="Flavoprotein-like_sf"/>
</dbReference>
<name>A0A839TJ52_9BACL</name>
<dbReference type="Pfam" id="PF02525">
    <property type="entry name" value="Flavodoxin_2"/>
    <property type="match status" value="1"/>
</dbReference>
<dbReference type="SUPFAM" id="SSF52218">
    <property type="entry name" value="Flavoproteins"/>
    <property type="match status" value="1"/>
</dbReference>
<accession>A0A839TJ52</accession>
<gene>
    <name evidence="2" type="ORF">FHS19_000072</name>
</gene>
<evidence type="ECO:0000259" key="1">
    <source>
        <dbReference type="Pfam" id="PF02525"/>
    </source>
</evidence>
<comment type="caution">
    <text evidence="2">The sequence shown here is derived from an EMBL/GenBank/DDBJ whole genome shotgun (WGS) entry which is preliminary data.</text>
</comment>
<dbReference type="Gene3D" id="3.40.50.360">
    <property type="match status" value="1"/>
</dbReference>
<dbReference type="Proteomes" id="UP000517523">
    <property type="component" value="Unassembled WGS sequence"/>
</dbReference>
<dbReference type="RefSeq" id="WP_183577051.1">
    <property type="nucleotide sequence ID" value="NZ_JACHXJ010000001.1"/>
</dbReference>
<reference evidence="2 3" key="1">
    <citation type="submission" date="2020-08" db="EMBL/GenBank/DDBJ databases">
        <title>Genomic Encyclopedia of Type Strains, Phase III (KMG-III): the genomes of soil and plant-associated and newly described type strains.</title>
        <authorList>
            <person name="Whitman W."/>
        </authorList>
    </citation>
    <scope>NUCLEOTIDE SEQUENCE [LARGE SCALE GENOMIC DNA]</scope>
    <source>
        <strain evidence="2 3">CECT 5831</strain>
    </source>
</reference>
<dbReference type="InterPro" id="IPR003680">
    <property type="entry name" value="Flavodoxin_fold"/>
</dbReference>